<keyword evidence="3" id="KW-1185">Reference proteome</keyword>
<reference evidence="3" key="1">
    <citation type="journal article" date="2019" name="Int. J. Syst. Evol. Microbiol.">
        <title>The Global Catalogue of Microorganisms (GCM) 10K type strain sequencing project: providing services to taxonomists for standard genome sequencing and annotation.</title>
        <authorList>
            <consortium name="The Broad Institute Genomics Platform"/>
            <consortium name="The Broad Institute Genome Sequencing Center for Infectious Disease"/>
            <person name="Wu L."/>
            <person name="Ma J."/>
        </authorList>
    </citation>
    <scope>NUCLEOTIDE SEQUENCE [LARGE SCALE GENOMIC DNA]</scope>
    <source>
        <strain evidence="3">KCTC 13193</strain>
    </source>
</reference>
<keyword evidence="1" id="KW-0175">Coiled coil</keyword>
<comment type="caution">
    <text evidence="2">The sequence shown here is derived from an EMBL/GenBank/DDBJ whole genome shotgun (WGS) entry which is preliminary data.</text>
</comment>
<gene>
    <name evidence="2" type="ORF">ACFODW_04575</name>
</gene>
<evidence type="ECO:0000256" key="1">
    <source>
        <dbReference type="SAM" id="Coils"/>
    </source>
</evidence>
<evidence type="ECO:0000313" key="2">
    <source>
        <dbReference type="EMBL" id="MFC2947625.1"/>
    </source>
</evidence>
<evidence type="ECO:0000313" key="3">
    <source>
        <dbReference type="Proteomes" id="UP001595387"/>
    </source>
</evidence>
<organism evidence="2 3">
    <name type="scientific">Virgibacillus sediminis</name>
    <dbReference type="NCBI Taxonomy" id="202260"/>
    <lineage>
        <taxon>Bacteria</taxon>
        <taxon>Bacillati</taxon>
        <taxon>Bacillota</taxon>
        <taxon>Bacilli</taxon>
        <taxon>Bacillales</taxon>
        <taxon>Bacillaceae</taxon>
        <taxon>Virgibacillus</taxon>
    </lineage>
</organism>
<dbReference type="EMBL" id="JBHRRZ010000008">
    <property type="protein sequence ID" value="MFC2947625.1"/>
    <property type="molecule type" value="Genomic_DNA"/>
</dbReference>
<protein>
    <submittedName>
        <fullName evidence="2">Uncharacterized protein</fullName>
    </submittedName>
</protein>
<proteinExistence type="predicted"/>
<dbReference type="Proteomes" id="UP001595387">
    <property type="component" value="Unassembled WGS sequence"/>
</dbReference>
<accession>A0ABV7A400</accession>
<name>A0ABV7A400_9BACI</name>
<feature type="coiled-coil region" evidence="1">
    <location>
        <begin position="81"/>
        <end position="108"/>
    </location>
</feature>
<sequence>MAKIPVKPILGAVKYYGPKAKNLVKDNWRVAAPVVLQGVESFKKYNENKHQQGKVPFRKLRYAYYNTEVLPNLNNRKKSELFQFKLEIEQFIKQIEEEEEKEVAVKKRIHSKRIIKWKDVLKQIEDKMAVSDYQEYLKIYNNIEYDSQYFEDYEGLINKFKTLIENNDKDKIHSFLLLNTNKSSNEIKKDFFSL</sequence>
<dbReference type="RefSeq" id="WP_390303634.1">
    <property type="nucleotide sequence ID" value="NZ_JBHRRZ010000008.1"/>
</dbReference>